<feature type="transmembrane region" description="Helical" evidence="1">
    <location>
        <begin position="242"/>
        <end position="263"/>
    </location>
</feature>
<organism evidence="4">
    <name type="scientific">marine sediment metagenome</name>
    <dbReference type="NCBI Taxonomy" id="412755"/>
    <lineage>
        <taxon>unclassified sequences</taxon>
        <taxon>metagenomes</taxon>
        <taxon>ecological metagenomes</taxon>
    </lineage>
</organism>
<evidence type="ECO:0000313" key="4">
    <source>
        <dbReference type="EMBL" id="GAI76797.1"/>
    </source>
</evidence>
<proteinExistence type="predicted"/>
<dbReference type="Gene3D" id="1.10.287.1770">
    <property type="match status" value="1"/>
</dbReference>
<evidence type="ECO:0000259" key="2">
    <source>
        <dbReference type="Pfam" id="PF07670"/>
    </source>
</evidence>
<feature type="transmembrane region" description="Helical" evidence="1">
    <location>
        <begin position="208"/>
        <end position="230"/>
    </location>
</feature>
<dbReference type="GO" id="GO:0015093">
    <property type="term" value="F:ferrous iron transmembrane transporter activity"/>
    <property type="evidence" value="ECO:0007669"/>
    <property type="project" value="TreeGrafter"/>
</dbReference>
<keyword evidence="1" id="KW-0472">Membrane</keyword>
<evidence type="ECO:0000256" key="1">
    <source>
        <dbReference type="SAM" id="Phobius"/>
    </source>
</evidence>
<dbReference type="InterPro" id="IPR041069">
    <property type="entry name" value="FeoB_Cyto"/>
</dbReference>
<feature type="non-terminal residue" evidence="4">
    <location>
        <position position="265"/>
    </location>
</feature>
<feature type="domain" description="Nucleoside transporter/FeoB GTPase Gate" evidence="2">
    <location>
        <begin position="172"/>
        <end position="263"/>
    </location>
</feature>
<dbReference type="InterPro" id="IPR050860">
    <property type="entry name" value="FeoB_GTPase"/>
</dbReference>
<sequence>MVRIETIVADKEFELSRKYGLRWLAIKLLEQDSDITSKVHHKEILDAVGASAEHLKSIFGDEPEIIMANGRYGFISGACQETIKSTVASRHSTSDMIDVIVTNRILGLPIFLILMYLVFQLTFTIGTYPMSWLEQFFDWAGKAIAGFWLVGSENWLKSLLIDGAIGGVGGVVVFLPNILLLFLAIAILEDSGYMARAAFIMDSIMHKIGLHGKSFIPMLIGFGCSLPAIMGTRILENRRNRFTTIMIIPLMSCGARLTIYALIIP</sequence>
<dbReference type="PANTHER" id="PTHR43185">
    <property type="entry name" value="FERROUS IRON TRANSPORT PROTEIN B"/>
    <property type="match status" value="1"/>
</dbReference>
<feature type="transmembrane region" description="Helical" evidence="1">
    <location>
        <begin position="99"/>
        <end position="119"/>
    </location>
</feature>
<feature type="transmembrane region" description="Helical" evidence="1">
    <location>
        <begin position="168"/>
        <end position="188"/>
    </location>
</feature>
<dbReference type="Pfam" id="PF17910">
    <property type="entry name" value="FeoB_Cyto"/>
    <property type="match status" value="1"/>
</dbReference>
<keyword evidence="1" id="KW-0812">Transmembrane</keyword>
<feature type="domain" description="FeoB cytosolic helical" evidence="3">
    <location>
        <begin position="3"/>
        <end position="84"/>
    </location>
</feature>
<keyword evidence="1" id="KW-1133">Transmembrane helix</keyword>
<evidence type="ECO:0008006" key="5">
    <source>
        <dbReference type="Google" id="ProtNLM"/>
    </source>
</evidence>
<dbReference type="GO" id="GO:0005886">
    <property type="term" value="C:plasma membrane"/>
    <property type="evidence" value="ECO:0007669"/>
    <property type="project" value="TreeGrafter"/>
</dbReference>
<dbReference type="InterPro" id="IPR011642">
    <property type="entry name" value="Gate_dom"/>
</dbReference>
<gene>
    <name evidence="4" type="ORF">S12H4_20618</name>
</gene>
<accession>X1R7T0</accession>
<evidence type="ECO:0000259" key="3">
    <source>
        <dbReference type="Pfam" id="PF17910"/>
    </source>
</evidence>
<name>X1R7T0_9ZZZZ</name>
<dbReference type="AlphaFoldDB" id="X1R7T0"/>
<comment type="caution">
    <text evidence="4">The sequence shown here is derived from an EMBL/GenBank/DDBJ whole genome shotgun (WGS) entry which is preliminary data.</text>
</comment>
<dbReference type="Pfam" id="PF07670">
    <property type="entry name" value="Gate"/>
    <property type="match status" value="1"/>
</dbReference>
<protein>
    <recommendedName>
        <fullName evidence="5">Nucleoside transporter/FeoB GTPase Gate domain-containing protein</fullName>
    </recommendedName>
</protein>
<dbReference type="PANTHER" id="PTHR43185:SF1">
    <property type="entry name" value="FE(2+) TRANSPORTER FEOB"/>
    <property type="match status" value="1"/>
</dbReference>
<reference evidence="4" key="1">
    <citation type="journal article" date="2014" name="Front. Microbiol.">
        <title>High frequency of phylogenetically diverse reductive dehalogenase-homologous genes in deep subseafloor sedimentary metagenomes.</title>
        <authorList>
            <person name="Kawai M."/>
            <person name="Futagami T."/>
            <person name="Toyoda A."/>
            <person name="Takaki Y."/>
            <person name="Nishi S."/>
            <person name="Hori S."/>
            <person name="Arai W."/>
            <person name="Tsubouchi T."/>
            <person name="Morono Y."/>
            <person name="Uchiyama I."/>
            <person name="Ito T."/>
            <person name="Fujiyama A."/>
            <person name="Inagaki F."/>
            <person name="Takami H."/>
        </authorList>
    </citation>
    <scope>NUCLEOTIDE SEQUENCE</scope>
    <source>
        <strain evidence="4">Expedition CK06-06</strain>
    </source>
</reference>
<dbReference type="EMBL" id="BARW01010481">
    <property type="protein sequence ID" value="GAI76797.1"/>
    <property type="molecule type" value="Genomic_DNA"/>
</dbReference>